<dbReference type="OrthoDB" id="445566at2759"/>
<accession>A0A6V7SEH4</accession>
<dbReference type="InterPro" id="IPR003038">
    <property type="entry name" value="DAD/Ost2"/>
</dbReference>
<dbReference type="GO" id="GO:0006487">
    <property type="term" value="P:protein N-linked glycosylation"/>
    <property type="evidence" value="ECO:0007669"/>
    <property type="project" value="TreeGrafter"/>
</dbReference>
<keyword evidence="10" id="KW-1185">Reference proteome</keyword>
<keyword evidence="4 8" id="KW-0812">Transmembrane</keyword>
<protein>
    <recommendedName>
        <fullName evidence="8">Dolichyl-diphosphooligosaccharide--protein glycosyltransferase subunit OST2</fullName>
        <shortName evidence="8">Oligosaccharyl transferase subunit OST2</shortName>
    </recommendedName>
</protein>
<evidence type="ECO:0000256" key="5">
    <source>
        <dbReference type="ARBA" id="ARBA00022824"/>
    </source>
</evidence>
<keyword evidence="7 8" id="KW-0472">Membrane</keyword>
<dbReference type="UniPathway" id="UPA00378"/>
<evidence type="ECO:0000256" key="6">
    <source>
        <dbReference type="ARBA" id="ARBA00022989"/>
    </source>
</evidence>
<dbReference type="PANTHER" id="PTHR10705:SF0">
    <property type="entry name" value="DOLICHYL-DIPHOSPHOOLIGOSACCHARIDE--PROTEIN GLYCOSYLTRANSFERASE SUBUNIT DAD1"/>
    <property type="match status" value="1"/>
</dbReference>
<sequence>MNENVNNFYNKYMNFTLKKIKFIDIYIIFNLFNIILLSIYAFVFSLFKEKIAHATIFTAIGNVTLLIALRVQVIIIQKITNKTLFSLKQEKIIFDFVLCSLILYIGTFSYIHLN</sequence>
<comment type="subunit">
    <text evidence="8">Component of the oligosaccharyltransferase (OST) complex.</text>
</comment>
<reference evidence="9 10" key="1">
    <citation type="submission" date="2020-08" db="EMBL/GenBank/DDBJ databases">
        <authorList>
            <person name="Ramaprasad A."/>
        </authorList>
    </citation>
    <scope>NUCLEOTIDE SEQUENCE [LARGE SCALE GENOMIC DNA]</scope>
</reference>
<dbReference type="GO" id="GO:0008250">
    <property type="term" value="C:oligosaccharyltransferase complex"/>
    <property type="evidence" value="ECO:0007669"/>
    <property type="project" value="InterPro"/>
</dbReference>
<proteinExistence type="inferred from homology"/>
<comment type="subcellular location">
    <subcellularLocation>
        <location evidence="1 8">Endoplasmic reticulum membrane</location>
        <topology evidence="1 8">Multi-pass membrane protein</topology>
    </subcellularLocation>
</comment>
<keyword evidence="9" id="KW-0808">Transferase</keyword>
<evidence type="ECO:0000313" key="9">
    <source>
        <dbReference type="EMBL" id="CAD2096310.1"/>
    </source>
</evidence>
<evidence type="ECO:0000256" key="3">
    <source>
        <dbReference type="ARBA" id="ARBA00009386"/>
    </source>
</evidence>
<evidence type="ECO:0000256" key="1">
    <source>
        <dbReference type="ARBA" id="ARBA00004477"/>
    </source>
</evidence>
<comment type="pathway">
    <text evidence="2 8">Protein modification; protein glycosylation.</text>
</comment>
<dbReference type="Proteomes" id="UP000515268">
    <property type="component" value="Chromosome PVPCR_02"/>
</dbReference>
<feature type="transmembrane region" description="Helical" evidence="8">
    <location>
        <begin position="23"/>
        <end position="45"/>
    </location>
</feature>
<dbReference type="VEuPathDB" id="PlasmoDB:PVPCR_0201160"/>
<feature type="transmembrane region" description="Helical" evidence="8">
    <location>
        <begin position="51"/>
        <end position="71"/>
    </location>
</feature>
<keyword evidence="5 8" id="KW-0256">Endoplasmic reticulum</keyword>
<evidence type="ECO:0000313" key="10">
    <source>
        <dbReference type="Proteomes" id="UP000515268"/>
    </source>
</evidence>
<evidence type="ECO:0000256" key="7">
    <source>
        <dbReference type="ARBA" id="ARBA00023136"/>
    </source>
</evidence>
<evidence type="ECO:0000256" key="8">
    <source>
        <dbReference type="RuleBase" id="RU361136"/>
    </source>
</evidence>
<feature type="transmembrane region" description="Helical" evidence="8">
    <location>
        <begin position="92"/>
        <end position="113"/>
    </location>
</feature>
<comment type="function">
    <text evidence="8">Subunit of the oligosaccharyl transferase (OST) complex that catalyzes the initial transfer of a defined glycan (Glc(3)Man(9)GlcNAc(2) in eukaryotes) from the lipid carrier dolichol-pyrophosphate to an asparagine residue within an Asn-X-Ser/Thr consensus motif in nascent polypeptide chains, the first step in protein N-glycosylation. N-glycosylation occurs cotranslationally and the complex associates with the Sec61 complex at the channel-forming translocon complex that mediates protein translocation across the endoplasmic reticulum (ER). All subunits are required for a maximal enzyme activity.</text>
</comment>
<gene>
    <name evidence="9" type="ORF">PVPCR_0201160</name>
</gene>
<dbReference type="AlphaFoldDB" id="A0A6V7SEH4"/>
<name>A0A6V7SEH4_PLAVN</name>
<dbReference type="PANTHER" id="PTHR10705">
    <property type="entry name" value="DOLICHYL-DIPHOSPHOOLIGOSACCHARIDE--PROTEIN GLYCOSYLTRANSFERASE SUBUNIT DAD1"/>
    <property type="match status" value="1"/>
</dbReference>
<keyword evidence="9" id="KW-0328">Glycosyltransferase</keyword>
<dbReference type="EMBL" id="LR865407">
    <property type="protein sequence ID" value="CAD2096310.1"/>
    <property type="molecule type" value="Genomic_DNA"/>
</dbReference>
<comment type="similarity">
    <text evidence="3 8">Belongs to the DAD/OST2 family.</text>
</comment>
<evidence type="ECO:0000256" key="4">
    <source>
        <dbReference type="ARBA" id="ARBA00022692"/>
    </source>
</evidence>
<organism evidence="9 10">
    <name type="scientific">Plasmodium vinckei petteri</name>
    <dbReference type="NCBI Taxonomy" id="138298"/>
    <lineage>
        <taxon>Eukaryota</taxon>
        <taxon>Sar</taxon>
        <taxon>Alveolata</taxon>
        <taxon>Apicomplexa</taxon>
        <taxon>Aconoidasida</taxon>
        <taxon>Haemosporida</taxon>
        <taxon>Plasmodiidae</taxon>
        <taxon>Plasmodium</taxon>
        <taxon>Plasmodium (Vinckeia)</taxon>
    </lineage>
</organism>
<dbReference type="GO" id="GO:0016757">
    <property type="term" value="F:glycosyltransferase activity"/>
    <property type="evidence" value="ECO:0007669"/>
    <property type="project" value="UniProtKB-KW"/>
</dbReference>
<dbReference type="Pfam" id="PF02109">
    <property type="entry name" value="DAD"/>
    <property type="match status" value="1"/>
</dbReference>
<keyword evidence="6 8" id="KW-1133">Transmembrane helix</keyword>
<evidence type="ECO:0000256" key="2">
    <source>
        <dbReference type="ARBA" id="ARBA00004922"/>
    </source>
</evidence>